<proteinExistence type="predicted"/>
<accession>A0ABM9NWB5</accession>
<keyword evidence="2" id="KW-1185">Reference proteome</keyword>
<reference evidence="1 2" key="1">
    <citation type="submission" date="2024-05" db="EMBL/GenBank/DDBJ databases">
        <authorList>
            <person name="Duchaud E."/>
        </authorList>
    </citation>
    <scope>NUCLEOTIDE SEQUENCE [LARGE SCALE GENOMIC DNA]</scope>
    <source>
        <strain evidence="1">Ena-SAMPLE-TAB-13-05-2024-13:56:06:370-140302</strain>
    </source>
</reference>
<evidence type="ECO:0000313" key="2">
    <source>
        <dbReference type="Proteomes" id="UP001497416"/>
    </source>
</evidence>
<protein>
    <submittedName>
        <fullName evidence="1">Uncharacterized protein</fullName>
    </submittedName>
</protein>
<dbReference type="Proteomes" id="UP001497416">
    <property type="component" value="Unassembled WGS sequence"/>
</dbReference>
<sequence>MNWQKDVKWKRFYEKRSNLLILQVFQHNINMKKTLVLLFSFISLTLFSQDINQIDKALNIPDSLSYDAEIRIYKGFGITNLTEVFRMYKKRNQWKIERYFYYAAVQEMQKPNIKKIKLTAKTHPEFVWQSILRANILEIPDMEEIMYKLQKRGEVQFVDGSYEVWNKTSFITDGTGFKVKIKRGKDSNEIYYGNPESYLKMYPEVDELLFFSELLNVIKSEFNMWKFN</sequence>
<dbReference type="EMBL" id="CAXIXY010000003">
    <property type="protein sequence ID" value="CAL2081449.1"/>
    <property type="molecule type" value="Genomic_DNA"/>
</dbReference>
<comment type="caution">
    <text evidence="1">The sequence shown here is derived from an EMBL/GenBank/DDBJ whole genome shotgun (WGS) entry which is preliminary data.</text>
</comment>
<gene>
    <name evidence="1" type="ORF">T190607A01A_11198</name>
</gene>
<name>A0ABM9NWB5_9FLAO</name>
<organism evidence="1 2">
    <name type="scientific">Tenacibaculum platacis</name>
    <dbReference type="NCBI Taxonomy" id="3137852"/>
    <lineage>
        <taxon>Bacteria</taxon>
        <taxon>Pseudomonadati</taxon>
        <taxon>Bacteroidota</taxon>
        <taxon>Flavobacteriia</taxon>
        <taxon>Flavobacteriales</taxon>
        <taxon>Flavobacteriaceae</taxon>
        <taxon>Tenacibaculum</taxon>
    </lineage>
</organism>
<evidence type="ECO:0000313" key="1">
    <source>
        <dbReference type="EMBL" id="CAL2081449.1"/>
    </source>
</evidence>